<dbReference type="GO" id="GO:0016829">
    <property type="term" value="F:lyase activity"/>
    <property type="evidence" value="ECO:0007669"/>
    <property type="project" value="UniProtKB-KW"/>
</dbReference>
<dbReference type="Proteomes" id="UP000039660">
    <property type="component" value="Unassembled WGS sequence"/>
</dbReference>
<dbReference type="InterPro" id="IPR029017">
    <property type="entry name" value="Enolase-like_N"/>
</dbReference>
<dbReference type="EMBL" id="CCRK01000006">
    <property type="protein sequence ID" value="CDZ49566.1"/>
    <property type="molecule type" value="Genomic_DNA"/>
</dbReference>
<dbReference type="InterPro" id="IPR036849">
    <property type="entry name" value="Enolase-like_C_sf"/>
</dbReference>
<proteinExistence type="predicted"/>
<dbReference type="InterPro" id="IPR029065">
    <property type="entry name" value="Enolase_C-like"/>
</dbReference>
<accession>A0A0T7FBV4</accession>
<evidence type="ECO:0000313" key="6">
    <source>
        <dbReference type="Proteomes" id="UP000046176"/>
    </source>
</evidence>
<dbReference type="SUPFAM" id="SSF54826">
    <property type="entry name" value="Enolase N-terminal domain-like"/>
    <property type="match status" value="1"/>
</dbReference>
<name>A0A0T7FBV4_NEOGA</name>
<dbReference type="EMBL" id="CCRH01000003">
    <property type="protein sequence ID" value="CDZ32492.1"/>
    <property type="molecule type" value="Genomic_DNA"/>
</dbReference>
<dbReference type="InterPro" id="IPR013342">
    <property type="entry name" value="Mandelate_racemase_C"/>
</dbReference>
<dbReference type="FunFam" id="3.30.390.10:FF:000012">
    <property type="entry name" value="Mandelate racemase/muconate lactonizing protein"/>
    <property type="match status" value="1"/>
</dbReference>
<dbReference type="RefSeq" id="WP_037086004.1">
    <property type="nucleotide sequence ID" value="NZ_CCRH01000003.1"/>
</dbReference>
<gene>
    <name evidence="3" type="ORF">NGAL_HAMBI1145_12630</name>
    <name evidence="4" type="ORF">NGAL_HAMBI1189_30090</name>
</gene>
<dbReference type="Pfam" id="PF02746">
    <property type="entry name" value="MR_MLE_N"/>
    <property type="match status" value="1"/>
</dbReference>
<dbReference type="OrthoDB" id="9802699at2"/>
<reference evidence="5 6" key="1">
    <citation type="submission" date="2014-08" db="EMBL/GenBank/DDBJ databases">
        <authorList>
            <person name="Chen Y.-H."/>
        </authorList>
    </citation>
    <scope>NUCLEOTIDE SEQUENCE [LARGE SCALE GENOMIC DNA]</scope>
</reference>
<dbReference type="CDD" id="cd03316">
    <property type="entry name" value="MR_like"/>
    <property type="match status" value="1"/>
</dbReference>
<evidence type="ECO:0000313" key="3">
    <source>
        <dbReference type="EMBL" id="CDZ32492.1"/>
    </source>
</evidence>
<dbReference type="PANTHER" id="PTHR48080:SF2">
    <property type="entry name" value="D-GALACTONATE DEHYDRATASE"/>
    <property type="match status" value="1"/>
</dbReference>
<keyword evidence="1" id="KW-0456">Lyase</keyword>
<dbReference type="SFLD" id="SFLDS00001">
    <property type="entry name" value="Enolase"/>
    <property type="match status" value="1"/>
</dbReference>
<dbReference type="PANTHER" id="PTHR48080">
    <property type="entry name" value="D-GALACTONATE DEHYDRATASE-RELATED"/>
    <property type="match status" value="1"/>
</dbReference>
<dbReference type="SUPFAM" id="SSF51604">
    <property type="entry name" value="Enolase C-terminal domain-like"/>
    <property type="match status" value="1"/>
</dbReference>
<dbReference type="InterPro" id="IPR034623">
    <property type="entry name" value="Galactarate_dehydratase_3"/>
</dbReference>
<dbReference type="SFLD" id="SFLDF00563">
    <property type="entry name" value="galactarate_dehydratase_3"/>
    <property type="match status" value="1"/>
</dbReference>
<feature type="domain" description="Mandelate racemase/muconate lactonizing enzyme C-terminal" evidence="2">
    <location>
        <begin position="129"/>
        <end position="237"/>
    </location>
</feature>
<dbReference type="InterPro" id="IPR034593">
    <property type="entry name" value="DgoD-like"/>
</dbReference>
<protein>
    <submittedName>
        <fullName evidence="3">Galactonate dehydratase</fullName>
    </submittedName>
</protein>
<dbReference type="Proteomes" id="UP000046176">
    <property type="component" value="Unassembled WGS sequence"/>
</dbReference>
<evidence type="ECO:0000313" key="4">
    <source>
        <dbReference type="EMBL" id="CDZ49566.1"/>
    </source>
</evidence>
<dbReference type="Gene3D" id="3.20.20.120">
    <property type="entry name" value="Enolase-like C-terminal domain"/>
    <property type="match status" value="1"/>
</dbReference>
<sequence>MKIDRMRVFMTRDKDRPRVIVALDTDDGLTGWGECYNHGPDKALPPLLDYLYGFVAGQDPTRVDYLVNLMIQQSRFPPGAMGLAAIAGLDHCLWDLAAKAAGLPVYKLLGGEVRDKIKVYAGVYTAPDAPAARDEFDRLNEGWGFTAFKLSPWRIDMHTNRWGNVVKASADYFRQLRETVRDDYEIAFDAHAKIYEPAAARQLGNALAPYDPLFYEEPLRPENIEAWGELKQGLECTLATGESLYSRYEFLRLLQVKGADLIQPDICVVGGLSEMRRIATLAEAFYVGVAPHNPMGPLATAVNVHFSAAQQNFKILEYRLPTGQAYVYGGTEVETREASARYVADPYLPKDGYLELRPDRPGWGVEMDEKAMQEDGYVHWQRRVPKRPDGSYAFA</sequence>
<organism evidence="3 6">
    <name type="scientific">Neorhizobium galegae bv. officinalis</name>
    <dbReference type="NCBI Taxonomy" id="323656"/>
    <lineage>
        <taxon>Bacteria</taxon>
        <taxon>Pseudomonadati</taxon>
        <taxon>Pseudomonadota</taxon>
        <taxon>Alphaproteobacteria</taxon>
        <taxon>Hyphomicrobiales</taxon>
        <taxon>Rhizobiaceae</taxon>
        <taxon>Rhizobium/Agrobacterium group</taxon>
        <taxon>Neorhizobium</taxon>
    </lineage>
</organism>
<dbReference type="AlphaFoldDB" id="A0A0T7FBV4"/>
<evidence type="ECO:0000256" key="1">
    <source>
        <dbReference type="ARBA" id="ARBA00023239"/>
    </source>
</evidence>
<dbReference type="SFLD" id="SFLDG00179">
    <property type="entry name" value="mandelate_racemase"/>
    <property type="match status" value="1"/>
</dbReference>
<dbReference type="SMART" id="SM00922">
    <property type="entry name" value="MR_MLE"/>
    <property type="match status" value="1"/>
</dbReference>
<dbReference type="InterPro" id="IPR013341">
    <property type="entry name" value="Mandelate_racemase_N_dom"/>
</dbReference>
<dbReference type="Gene3D" id="3.30.390.10">
    <property type="entry name" value="Enolase-like, N-terminal domain"/>
    <property type="match status" value="1"/>
</dbReference>
<evidence type="ECO:0000313" key="5">
    <source>
        <dbReference type="Proteomes" id="UP000039660"/>
    </source>
</evidence>
<evidence type="ECO:0000259" key="2">
    <source>
        <dbReference type="SMART" id="SM00922"/>
    </source>
</evidence>
<dbReference type="Pfam" id="PF13378">
    <property type="entry name" value="MR_MLE_C"/>
    <property type="match status" value="1"/>
</dbReference>